<dbReference type="InterPro" id="IPR036390">
    <property type="entry name" value="WH_DNA-bd_sf"/>
</dbReference>
<dbReference type="Gene3D" id="3.30.450.40">
    <property type="match status" value="2"/>
</dbReference>
<dbReference type="AlphaFoldDB" id="A0AA46TF02"/>
<evidence type="ECO:0000256" key="1">
    <source>
        <dbReference type="ARBA" id="ARBA00023015"/>
    </source>
</evidence>
<evidence type="ECO:0000259" key="5">
    <source>
        <dbReference type="PROSITE" id="PS51078"/>
    </source>
</evidence>
<dbReference type="InterPro" id="IPR050707">
    <property type="entry name" value="HTH_MetabolicPath_Reg"/>
</dbReference>
<organism evidence="6 7">
    <name type="scientific">Solicola gregarius</name>
    <dbReference type="NCBI Taxonomy" id="2908642"/>
    <lineage>
        <taxon>Bacteria</taxon>
        <taxon>Bacillati</taxon>
        <taxon>Actinomycetota</taxon>
        <taxon>Actinomycetes</taxon>
        <taxon>Propionibacteriales</taxon>
        <taxon>Nocardioidaceae</taxon>
        <taxon>Solicola</taxon>
    </lineage>
</organism>
<evidence type="ECO:0000256" key="3">
    <source>
        <dbReference type="ARBA" id="ARBA00023163"/>
    </source>
</evidence>
<dbReference type="SUPFAM" id="SSF55781">
    <property type="entry name" value="GAF domain-like"/>
    <property type="match status" value="1"/>
</dbReference>
<proteinExistence type="predicted"/>
<dbReference type="Gene3D" id="1.10.10.10">
    <property type="entry name" value="Winged helix-like DNA-binding domain superfamily/Winged helix DNA-binding domain"/>
    <property type="match status" value="1"/>
</dbReference>
<evidence type="ECO:0000313" key="6">
    <source>
        <dbReference type="EMBL" id="UYM04111.1"/>
    </source>
</evidence>
<evidence type="ECO:0000259" key="4">
    <source>
        <dbReference type="PROSITE" id="PS51077"/>
    </source>
</evidence>
<feature type="domain" description="IclR-ED" evidence="5">
    <location>
        <begin position="68"/>
        <end position="216"/>
    </location>
</feature>
<dbReference type="Pfam" id="PF01614">
    <property type="entry name" value="IclR_C"/>
    <property type="match status" value="1"/>
</dbReference>
<keyword evidence="7" id="KW-1185">Reference proteome</keyword>
<evidence type="ECO:0000313" key="7">
    <source>
        <dbReference type="Proteomes" id="UP001164390"/>
    </source>
</evidence>
<reference evidence="6" key="1">
    <citation type="submission" date="2022-01" db="EMBL/GenBank/DDBJ databases">
        <title>Nocardioidaceae gen. sp. A5X3R13.</title>
        <authorList>
            <person name="Lopez Marin M.A."/>
            <person name="Uhlik O."/>
        </authorList>
    </citation>
    <scope>NUCLEOTIDE SEQUENCE</scope>
    <source>
        <strain evidence="6">A5X3R13</strain>
    </source>
</reference>
<gene>
    <name evidence="6" type="ORF">L0C25_16385</name>
</gene>
<dbReference type="PROSITE" id="PS51077">
    <property type="entry name" value="HTH_ICLR"/>
    <property type="match status" value="1"/>
</dbReference>
<dbReference type="GO" id="GO:0045892">
    <property type="term" value="P:negative regulation of DNA-templated transcription"/>
    <property type="evidence" value="ECO:0007669"/>
    <property type="project" value="TreeGrafter"/>
</dbReference>
<dbReference type="PROSITE" id="PS51078">
    <property type="entry name" value="ICLR_ED"/>
    <property type="match status" value="1"/>
</dbReference>
<dbReference type="RefSeq" id="WP_271632769.1">
    <property type="nucleotide sequence ID" value="NZ_CP094970.1"/>
</dbReference>
<evidence type="ECO:0000256" key="2">
    <source>
        <dbReference type="ARBA" id="ARBA00023125"/>
    </source>
</evidence>
<accession>A0AA46TF02</accession>
<dbReference type="Proteomes" id="UP001164390">
    <property type="component" value="Chromosome"/>
</dbReference>
<dbReference type="SMART" id="SM00346">
    <property type="entry name" value="HTH_ICLR"/>
    <property type="match status" value="1"/>
</dbReference>
<dbReference type="GO" id="GO:0003677">
    <property type="term" value="F:DNA binding"/>
    <property type="evidence" value="ECO:0007669"/>
    <property type="project" value="UniProtKB-KW"/>
</dbReference>
<keyword evidence="3" id="KW-0804">Transcription</keyword>
<name>A0AA46TF02_9ACTN</name>
<dbReference type="InterPro" id="IPR036388">
    <property type="entry name" value="WH-like_DNA-bd_sf"/>
</dbReference>
<dbReference type="PANTHER" id="PTHR30136">
    <property type="entry name" value="HELIX-TURN-HELIX TRANSCRIPTIONAL REGULATOR, ICLR FAMILY"/>
    <property type="match status" value="1"/>
</dbReference>
<dbReference type="KEGG" id="sgrg:L0C25_16385"/>
<dbReference type="InterPro" id="IPR029016">
    <property type="entry name" value="GAF-like_dom_sf"/>
</dbReference>
<dbReference type="InterPro" id="IPR014757">
    <property type="entry name" value="Tscrpt_reg_IclR_C"/>
</dbReference>
<dbReference type="InterPro" id="IPR005471">
    <property type="entry name" value="Tscrpt_reg_IclR_N"/>
</dbReference>
<dbReference type="Pfam" id="PF09339">
    <property type="entry name" value="HTH_IclR"/>
    <property type="match status" value="1"/>
</dbReference>
<keyword evidence="1" id="KW-0805">Transcription regulation</keyword>
<feature type="domain" description="HTH iclR-type" evidence="4">
    <location>
        <begin position="6"/>
        <end position="67"/>
    </location>
</feature>
<dbReference type="EMBL" id="CP094970">
    <property type="protein sequence ID" value="UYM04111.1"/>
    <property type="molecule type" value="Genomic_DNA"/>
</dbReference>
<sequence>MAAEISQTLDRGLRLLDAVAVEPAGYSIGDLADRLELNRTVVYRLVATLELHGLVHRDRSGRVTAGLGLIPLGQAVRPVLQARATPVLRALADEVGATAHLTVAEGEEATAIAVVEPRWSDFHVAYRVGARHDVRDAAAGRAILLGRSLTVGTPAGTSYVASAGELQPGARGVAAPVCGVEGLDASIGIVSLHEVDIDEIGPLVVRAAAAIARALE</sequence>
<dbReference type="SUPFAM" id="SSF46785">
    <property type="entry name" value="Winged helix' DNA-binding domain"/>
    <property type="match status" value="1"/>
</dbReference>
<protein>
    <submittedName>
        <fullName evidence="6">Helix-turn-helix domain-containing protein</fullName>
    </submittedName>
</protein>
<keyword evidence="2" id="KW-0238">DNA-binding</keyword>
<dbReference type="PANTHER" id="PTHR30136:SF24">
    <property type="entry name" value="HTH-TYPE TRANSCRIPTIONAL REPRESSOR ALLR"/>
    <property type="match status" value="1"/>
</dbReference>
<dbReference type="GO" id="GO:0003700">
    <property type="term" value="F:DNA-binding transcription factor activity"/>
    <property type="evidence" value="ECO:0007669"/>
    <property type="project" value="TreeGrafter"/>
</dbReference>